<keyword evidence="5" id="KW-0297">G-protein coupled receptor</keyword>
<dbReference type="Gene3D" id="1.20.1070.10">
    <property type="entry name" value="Rhodopsin 7-helix transmembrane proteins"/>
    <property type="match status" value="1"/>
</dbReference>
<keyword evidence="2" id="KW-1003">Cell membrane</keyword>
<evidence type="ECO:0000256" key="10">
    <source>
        <dbReference type="SAM" id="Phobius"/>
    </source>
</evidence>
<dbReference type="GO" id="GO:0004930">
    <property type="term" value="F:G protein-coupled receptor activity"/>
    <property type="evidence" value="ECO:0007669"/>
    <property type="project" value="UniProtKB-KW"/>
</dbReference>
<evidence type="ECO:0000313" key="13">
    <source>
        <dbReference type="Proteomes" id="UP001249851"/>
    </source>
</evidence>
<dbReference type="InterPro" id="IPR017452">
    <property type="entry name" value="GPCR_Rhodpsn_7TM"/>
</dbReference>
<dbReference type="GO" id="GO:0005886">
    <property type="term" value="C:plasma membrane"/>
    <property type="evidence" value="ECO:0007669"/>
    <property type="project" value="UniProtKB-SubCell"/>
</dbReference>
<dbReference type="InterPro" id="IPR000276">
    <property type="entry name" value="GPCR_Rhodpsn"/>
</dbReference>
<evidence type="ECO:0000256" key="4">
    <source>
        <dbReference type="ARBA" id="ARBA00022989"/>
    </source>
</evidence>
<keyword evidence="7 12" id="KW-0675">Receptor</keyword>
<feature type="transmembrane region" description="Helical" evidence="10">
    <location>
        <begin position="162"/>
        <end position="183"/>
    </location>
</feature>
<evidence type="ECO:0000256" key="6">
    <source>
        <dbReference type="ARBA" id="ARBA00023136"/>
    </source>
</evidence>
<dbReference type="PRINTS" id="PR00237">
    <property type="entry name" value="GPCRRHODOPSN"/>
</dbReference>
<keyword evidence="8" id="KW-0325">Glycoprotein</keyword>
<keyword evidence="13" id="KW-1185">Reference proteome</keyword>
<name>A0AAD9V1X1_ACRCE</name>
<evidence type="ECO:0000256" key="3">
    <source>
        <dbReference type="ARBA" id="ARBA00022692"/>
    </source>
</evidence>
<dbReference type="Proteomes" id="UP001249851">
    <property type="component" value="Unassembled WGS sequence"/>
</dbReference>
<dbReference type="Pfam" id="PF00001">
    <property type="entry name" value="7tm_1"/>
    <property type="match status" value="1"/>
</dbReference>
<gene>
    <name evidence="12" type="ORF">P5673_019314</name>
</gene>
<protein>
    <submittedName>
        <fullName evidence="12">Beta-4C adrenergic receptor</fullName>
    </submittedName>
</protein>
<reference evidence="12" key="1">
    <citation type="journal article" date="2023" name="G3 (Bethesda)">
        <title>Whole genome assembly and annotation of the endangered Caribbean coral Acropora cervicornis.</title>
        <authorList>
            <person name="Selwyn J.D."/>
            <person name="Vollmer S.V."/>
        </authorList>
    </citation>
    <scope>NUCLEOTIDE SEQUENCE</scope>
    <source>
        <strain evidence="12">K2</strain>
    </source>
</reference>
<feature type="transmembrane region" description="Helical" evidence="10">
    <location>
        <begin position="133"/>
        <end position="150"/>
    </location>
</feature>
<comment type="caution">
    <text evidence="12">The sequence shown here is derived from an EMBL/GenBank/DDBJ whole genome shotgun (WGS) entry which is preliminary data.</text>
</comment>
<evidence type="ECO:0000256" key="8">
    <source>
        <dbReference type="ARBA" id="ARBA00023180"/>
    </source>
</evidence>
<feature type="transmembrane region" description="Helical" evidence="10">
    <location>
        <begin position="219"/>
        <end position="241"/>
    </location>
</feature>
<organism evidence="12 13">
    <name type="scientific">Acropora cervicornis</name>
    <name type="common">Staghorn coral</name>
    <dbReference type="NCBI Taxonomy" id="6130"/>
    <lineage>
        <taxon>Eukaryota</taxon>
        <taxon>Metazoa</taxon>
        <taxon>Cnidaria</taxon>
        <taxon>Anthozoa</taxon>
        <taxon>Hexacorallia</taxon>
        <taxon>Scleractinia</taxon>
        <taxon>Astrocoeniina</taxon>
        <taxon>Acroporidae</taxon>
        <taxon>Acropora</taxon>
    </lineage>
</organism>
<dbReference type="EMBL" id="JARQWQ010000045">
    <property type="protein sequence ID" value="KAK2558198.1"/>
    <property type="molecule type" value="Genomic_DNA"/>
</dbReference>
<feature type="transmembrane region" description="Helical" evidence="10">
    <location>
        <begin position="56"/>
        <end position="82"/>
    </location>
</feature>
<keyword evidence="6 10" id="KW-0472">Membrane</keyword>
<evidence type="ECO:0000256" key="2">
    <source>
        <dbReference type="ARBA" id="ARBA00022475"/>
    </source>
</evidence>
<keyword evidence="4 10" id="KW-1133">Transmembrane helix</keyword>
<dbReference type="CDD" id="cd00637">
    <property type="entry name" value="7tm_classA_rhodopsin-like"/>
    <property type="match status" value="1"/>
</dbReference>
<comment type="subcellular location">
    <subcellularLocation>
        <location evidence="1">Cell membrane</location>
        <topology evidence="1">Multi-pass membrane protein</topology>
    </subcellularLocation>
</comment>
<keyword evidence="9" id="KW-0807">Transducer</keyword>
<dbReference type="SUPFAM" id="SSF81321">
    <property type="entry name" value="Family A G protein-coupled receptor-like"/>
    <property type="match status" value="1"/>
</dbReference>
<keyword evidence="3 10" id="KW-0812">Transmembrane</keyword>
<feature type="transmembrane region" description="Helical" evidence="10">
    <location>
        <begin position="88"/>
        <end position="113"/>
    </location>
</feature>
<dbReference type="AlphaFoldDB" id="A0AAD9V1X1"/>
<evidence type="ECO:0000259" key="11">
    <source>
        <dbReference type="PROSITE" id="PS50262"/>
    </source>
</evidence>
<feature type="domain" description="G-protein coupled receptors family 1 profile" evidence="11">
    <location>
        <begin position="35"/>
        <end position="273"/>
    </location>
</feature>
<dbReference type="PANTHER" id="PTHR24246">
    <property type="entry name" value="OLFACTORY RECEPTOR AND ADENOSINE RECEPTOR"/>
    <property type="match status" value="1"/>
</dbReference>
<reference evidence="12" key="2">
    <citation type="journal article" date="2023" name="Science">
        <title>Genomic signatures of disease resistance in endangered staghorn corals.</title>
        <authorList>
            <person name="Vollmer S.V."/>
            <person name="Selwyn J.D."/>
            <person name="Despard B.A."/>
            <person name="Roesel C.L."/>
        </authorList>
    </citation>
    <scope>NUCLEOTIDE SEQUENCE</scope>
    <source>
        <strain evidence="12">K2</strain>
    </source>
</reference>
<accession>A0AAD9V1X1</accession>
<evidence type="ECO:0000256" key="7">
    <source>
        <dbReference type="ARBA" id="ARBA00023170"/>
    </source>
</evidence>
<dbReference type="PROSITE" id="PS50262">
    <property type="entry name" value="G_PROTEIN_RECEP_F1_2"/>
    <property type="match status" value="1"/>
</dbReference>
<evidence type="ECO:0000256" key="1">
    <source>
        <dbReference type="ARBA" id="ARBA00004651"/>
    </source>
</evidence>
<proteinExistence type="predicted"/>
<evidence type="ECO:0000256" key="9">
    <source>
        <dbReference type="ARBA" id="ARBA00023224"/>
    </source>
</evidence>
<feature type="transmembrane region" description="Helical" evidence="10">
    <location>
        <begin position="20"/>
        <end position="44"/>
    </location>
</feature>
<evidence type="ECO:0000313" key="12">
    <source>
        <dbReference type="EMBL" id="KAK2558198.1"/>
    </source>
</evidence>
<dbReference type="PANTHER" id="PTHR24246:SF27">
    <property type="entry name" value="ADENOSINE RECEPTOR, ISOFORM A"/>
    <property type="match status" value="1"/>
</dbReference>
<sequence length="343" mass="39380">MTPPRLTMFYEDYWFQSSFLSMIVYIIASLFTVSANVLLLVAYTKDPYRELQTAQNYFVVNLGIADLIMGAISEPLLIVTYWNNQNVIYLMHYVFAIISASSSLLNIVALAVVRYFAVRRPLQSQTVVNRKNVQISIGVIWGISLHYAIFPVLGWRDKTFQLYLYSLGCVVPTLVFIFAYCMLYSALRRHNAAISCLGAKESGSIKNALRREKAATKTVCLVLTIFLILWIPFLIIDLLMVQCVDCRTDEFHLARDITLSLVYFSSGINPVIYAWRVESFRRAFLHVAQKQRVFFWRRTEMTECATLARNTTKHCKPEKGQMNLSVMNLECLTNGFSLTPRMN</sequence>
<evidence type="ECO:0000256" key="5">
    <source>
        <dbReference type="ARBA" id="ARBA00023040"/>
    </source>
</evidence>